<keyword evidence="2 5" id="KW-0812">Transmembrane</keyword>
<name>A0ABT0LFD2_9GAMM</name>
<accession>A0ABT0LFD2</accession>
<evidence type="ECO:0000256" key="2">
    <source>
        <dbReference type="ARBA" id="ARBA00022692"/>
    </source>
</evidence>
<sequence length="155" mass="16654">MSFSNPMLLWGCIGLVLMFAEIIIPGGIVILLGTACLVVAGALALGLVEGFVQSMTLWFIASMVLLLGFRQITQRLIGGYSHVDNTDEELDIYNKEAVVIQTIGPGQKAGRIEFQGSQWSALGDGTEIVSGTKVRIICRDNIGLVVEPLIDSQDT</sequence>
<dbReference type="InterPro" id="IPR052165">
    <property type="entry name" value="Membrane_assoc_protease"/>
</dbReference>
<keyword evidence="3 5" id="KW-1133">Transmembrane helix</keyword>
<keyword evidence="8" id="KW-1185">Reference proteome</keyword>
<keyword evidence="4 5" id="KW-0472">Membrane</keyword>
<dbReference type="PANTHER" id="PTHR33507">
    <property type="entry name" value="INNER MEMBRANE PROTEIN YBBJ"/>
    <property type="match status" value="1"/>
</dbReference>
<organism evidence="7 8">
    <name type="scientific">Shewanella surugensis</name>
    <dbReference type="NCBI Taxonomy" id="212020"/>
    <lineage>
        <taxon>Bacteria</taxon>
        <taxon>Pseudomonadati</taxon>
        <taxon>Pseudomonadota</taxon>
        <taxon>Gammaproteobacteria</taxon>
        <taxon>Alteromonadales</taxon>
        <taxon>Shewanellaceae</taxon>
        <taxon>Shewanella</taxon>
    </lineage>
</organism>
<proteinExistence type="predicted"/>
<reference evidence="7 8" key="1">
    <citation type="submission" date="2022-01" db="EMBL/GenBank/DDBJ databases">
        <title>Whole genome-based taxonomy of the Shewanellaceae.</title>
        <authorList>
            <person name="Martin-Rodriguez A.J."/>
        </authorList>
    </citation>
    <scope>NUCLEOTIDE SEQUENCE [LARGE SCALE GENOMIC DNA]</scope>
    <source>
        <strain evidence="7 8">DSM 17177</strain>
    </source>
</reference>
<evidence type="ECO:0000313" key="7">
    <source>
        <dbReference type="EMBL" id="MCL1126055.1"/>
    </source>
</evidence>
<feature type="transmembrane region" description="Helical" evidence="5">
    <location>
        <begin position="51"/>
        <end position="69"/>
    </location>
</feature>
<evidence type="ECO:0000256" key="3">
    <source>
        <dbReference type="ARBA" id="ARBA00022989"/>
    </source>
</evidence>
<evidence type="ECO:0000256" key="4">
    <source>
        <dbReference type="ARBA" id="ARBA00023136"/>
    </source>
</evidence>
<dbReference type="EMBL" id="JAKIKS010000072">
    <property type="protein sequence ID" value="MCL1126055.1"/>
    <property type="molecule type" value="Genomic_DNA"/>
</dbReference>
<evidence type="ECO:0000256" key="5">
    <source>
        <dbReference type="SAM" id="Phobius"/>
    </source>
</evidence>
<dbReference type="RefSeq" id="WP_248941388.1">
    <property type="nucleotide sequence ID" value="NZ_JAKIKS010000072.1"/>
</dbReference>
<feature type="domain" description="NfeD-like C-terminal" evidence="6">
    <location>
        <begin position="95"/>
        <end position="148"/>
    </location>
</feature>
<evidence type="ECO:0000256" key="1">
    <source>
        <dbReference type="ARBA" id="ARBA00004141"/>
    </source>
</evidence>
<comment type="subcellular location">
    <subcellularLocation>
        <location evidence="1">Membrane</location>
        <topology evidence="1">Multi-pass membrane protein</topology>
    </subcellularLocation>
</comment>
<protein>
    <submittedName>
        <fullName evidence="7">NfeD family protein</fullName>
    </submittedName>
</protein>
<dbReference type="Pfam" id="PF01957">
    <property type="entry name" value="NfeD"/>
    <property type="match status" value="1"/>
</dbReference>
<dbReference type="Gene3D" id="2.40.50.140">
    <property type="entry name" value="Nucleic acid-binding proteins"/>
    <property type="match status" value="1"/>
</dbReference>
<dbReference type="Proteomes" id="UP001203423">
    <property type="component" value="Unassembled WGS sequence"/>
</dbReference>
<evidence type="ECO:0000259" key="6">
    <source>
        <dbReference type="Pfam" id="PF01957"/>
    </source>
</evidence>
<gene>
    <name evidence="7" type="ORF">L2764_16635</name>
</gene>
<dbReference type="InterPro" id="IPR002810">
    <property type="entry name" value="NfeD-like_C"/>
</dbReference>
<feature type="transmembrane region" description="Helical" evidence="5">
    <location>
        <begin position="12"/>
        <end position="45"/>
    </location>
</feature>
<dbReference type="PANTHER" id="PTHR33507:SF3">
    <property type="entry name" value="INNER MEMBRANE PROTEIN YBBJ"/>
    <property type="match status" value="1"/>
</dbReference>
<evidence type="ECO:0000313" key="8">
    <source>
        <dbReference type="Proteomes" id="UP001203423"/>
    </source>
</evidence>
<comment type="caution">
    <text evidence="7">The sequence shown here is derived from an EMBL/GenBank/DDBJ whole genome shotgun (WGS) entry which is preliminary data.</text>
</comment>
<dbReference type="InterPro" id="IPR012340">
    <property type="entry name" value="NA-bd_OB-fold"/>
</dbReference>